<dbReference type="SMART" id="SM00564">
    <property type="entry name" value="PQQ"/>
    <property type="match status" value="2"/>
</dbReference>
<dbReference type="eggNOG" id="ENOG502QVST">
    <property type="taxonomic scope" value="Eukaryota"/>
</dbReference>
<evidence type="ECO:0000256" key="3">
    <source>
        <dbReference type="ARBA" id="ARBA00023002"/>
    </source>
</evidence>
<dbReference type="InterPro" id="IPR015943">
    <property type="entry name" value="WD40/YVTN_repeat-like_dom_sf"/>
</dbReference>
<dbReference type="InterPro" id="IPR002372">
    <property type="entry name" value="PQQ_rpt_dom"/>
</dbReference>
<dbReference type="PANTHER" id="PTHR32303">
    <property type="entry name" value="QUINOPROTEIN ALCOHOL DEHYDROGENASE (CYTOCHROME C)"/>
    <property type="match status" value="1"/>
</dbReference>
<name>W9SQB1_9ROSA</name>
<dbReference type="PANTHER" id="PTHR32303:SF18">
    <property type="entry name" value="POLYVINYLALCOHOL DEHYDROGENASE-LIKE"/>
    <property type="match status" value="1"/>
</dbReference>
<dbReference type="AlphaFoldDB" id="W9SQB1"/>
<keyword evidence="3" id="KW-0560">Oxidoreductase</keyword>
<organism evidence="5 6">
    <name type="scientific">Morus notabilis</name>
    <dbReference type="NCBI Taxonomy" id="981085"/>
    <lineage>
        <taxon>Eukaryota</taxon>
        <taxon>Viridiplantae</taxon>
        <taxon>Streptophyta</taxon>
        <taxon>Embryophyta</taxon>
        <taxon>Tracheophyta</taxon>
        <taxon>Spermatophyta</taxon>
        <taxon>Magnoliopsida</taxon>
        <taxon>eudicotyledons</taxon>
        <taxon>Gunneridae</taxon>
        <taxon>Pentapetalae</taxon>
        <taxon>rosids</taxon>
        <taxon>fabids</taxon>
        <taxon>Rosales</taxon>
        <taxon>Moraceae</taxon>
        <taxon>Moreae</taxon>
        <taxon>Morus</taxon>
    </lineage>
</organism>
<keyword evidence="6" id="KW-1185">Reference proteome</keyword>
<evidence type="ECO:0000256" key="2">
    <source>
        <dbReference type="ARBA" id="ARBA00008156"/>
    </source>
</evidence>
<dbReference type="InterPro" id="IPR018391">
    <property type="entry name" value="PQQ_b-propeller_rpt"/>
</dbReference>
<dbReference type="Gene3D" id="2.130.10.10">
    <property type="entry name" value="YVTN repeat-like/Quinoprotein amine dehydrogenase"/>
    <property type="match status" value="1"/>
</dbReference>
<dbReference type="EMBL" id="KE345919">
    <property type="protein sequence ID" value="EXC20620.1"/>
    <property type="molecule type" value="Genomic_DNA"/>
</dbReference>
<dbReference type="Proteomes" id="UP000030645">
    <property type="component" value="Unassembled WGS sequence"/>
</dbReference>
<dbReference type="SUPFAM" id="SSF50998">
    <property type="entry name" value="Quinoprotein alcohol dehydrogenase-like"/>
    <property type="match status" value="1"/>
</dbReference>
<comment type="similarity">
    <text evidence="2">Belongs to the bacterial PQQ dehydrogenase family.</text>
</comment>
<reference evidence="6" key="1">
    <citation type="submission" date="2013-01" db="EMBL/GenBank/DDBJ databases">
        <title>Draft Genome Sequence of a Mulberry Tree, Morus notabilis C.K. Schneid.</title>
        <authorList>
            <person name="He N."/>
            <person name="Zhao S."/>
        </authorList>
    </citation>
    <scope>NUCLEOTIDE SEQUENCE</scope>
</reference>
<evidence type="ECO:0000313" key="6">
    <source>
        <dbReference type="Proteomes" id="UP000030645"/>
    </source>
</evidence>
<comment type="cofactor">
    <cofactor evidence="1">
        <name>pyrroloquinoline quinone</name>
        <dbReference type="ChEBI" id="CHEBI:58442"/>
    </cofactor>
</comment>
<protein>
    <recommendedName>
        <fullName evidence="4">Pyrrolo-quinoline quinone repeat domain-containing protein</fullName>
    </recommendedName>
</protein>
<evidence type="ECO:0000259" key="4">
    <source>
        <dbReference type="Pfam" id="PF13360"/>
    </source>
</evidence>
<dbReference type="STRING" id="981085.W9SQB1"/>
<evidence type="ECO:0000256" key="1">
    <source>
        <dbReference type="ARBA" id="ARBA00001931"/>
    </source>
</evidence>
<feature type="domain" description="Pyrrolo-quinoline quinone repeat" evidence="4">
    <location>
        <begin position="56"/>
        <end position="132"/>
    </location>
</feature>
<evidence type="ECO:0000313" key="5">
    <source>
        <dbReference type="EMBL" id="EXC20620.1"/>
    </source>
</evidence>
<gene>
    <name evidence="5" type="ORF">L484_027175</name>
</gene>
<sequence length="165" mass="17071">MNPTSATFGPGSLEGGGIWGAATDGKRVYTNIVNANRKPLVPAPTNPTATSGGWMALDADTGRILWVTADPAKDTAHGSVTVANGVVLIGSVAPDGLVYAIDGETGKILWSANTGATVYGGPSVGYGCVFIGSGYSVSSDVCDEKFQGFNNFKYQKTKRNRSEAF</sequence>
<dbReference type="GO" id="GO:0016491">
    <property type="term" value="F:oxidoreductase activity"/>
    <property type="evidence" value="ECO:0007669"/>
    <property type="project" value="UniProtKB-KW"/>
</dbReference>
<accession>W9SQB1</accession>
<dbReference type="Pfam" id="PF13360">
    <property type="entry name" value="PQQ_2"/>
    <property type="match status" value="1"/>
</dbReference>
<proteinExistence type="inferred from homology"/>
<dbReference type="InterPro" id="IPR011047">
    <property type="entry name" value="Quinoprotein_ADH-like_sf"/>
</dbReference>